<reference evidence="2 3" key="1">
    <citation type="journal article" date="2024" name="Nat. Commun.">
        <title>Phylogenomics reveals the evolutionary origins of lichenization in chlorophyte algae.</title>
        <authorList>
            <person name="Puginier C."/>
            <person name="Libourel C."/>
            <person name="Otte J."/>
            <person name="Skaloud P."/>
            <person name="Haon M."/>
            <person name="Grisel S."/>
            <person name="Petersen M."/>
            <person name="Berrin J.G."/>
            <person name="Delaux P.M."/>
            <person name="Dal Grande F."/>
            <person name="Keller J."/>
        </authorList>
    </citation>
    <scope>NUCLEOTIDE SEQUENCE [LARGE SCALE GENOMIC DNA]</scope>
    <source>
        <strain evidence="2 3">SAG 245.80</strain>
    </source>
</reference>
<keyword evidence="1" id="KW-0472">Membrane</keyword>
<dbReference type="AlphaFoldDB" id="A0AAW1QWH9"/>
<gene>
    <name evidence="2" type="ORF">WJX81_002181</name>
</gene>
<keyword evidence="3" id="KW-1185">Reference proteome</keyword>
<evidence type="ECO:0000313" key="3">
    <source>
        <dbReference type="Proteomes" id="UP001445335"/>
    </source>
</evidence>
<organism evidence="2 3">
    <name type="scientific">Elliptochloris bilobata</name>
    <dbReference type="NCBI Taxonomy" id="381761"/>
    <lineage>
        <taxon>Eukaryota</taxon>
        <taxon>Viridiplantae</taxon>
        <taxon>Chlorophyta</taxon>
        <taxon>core chlorophytes</taxon>
        <taxon>Trebouxiophyceae</taxon>
        <taxon>Trebouxiophyceae incertae sedis</taxon>
        <taxon>Elliptochloris clade</taxon>
        <taxon>Elliptochloris</taxon>
    </lineage>
</organism>
<keyword evidence="1" id="KW-0812">Transmembrane</keyword>
<evidence type="ECO:0000313" key="2">
    <source>
        <dbReference type="EMBL" id="KAK9825452.1"/>
    </source>
</evidence>
<dbReference type="Proteomes" id="UP001445335">
    <property type="component" value="Unassembled WGS sequence"/>
</dbReference>
<keyword evidence="1" id="KW-1133">Transmembrane helix</keyword>
<name>A0AAW1QWH9_9CHLO</name>
<sequence>MRPSASVKQQMQHFLRQNVPWLSLSPFHVPGRDHNRLVLAFEVELSEVCGLDYAWRLCEDGRLVVEARQVAKREFLTLEEAKYFYNTYHRGRARPGVAAGDHLGHGGVTGASAAQHLLAGGAALQPLTGSTVRDCASAVWLSAASPAPAAAAARRAEWPDPLAWTAEAACYRFRTLALSFDDPRVPGALRPLVQGDERLLKLYESGLPAWAVHMPLWGLWYRPWLRRATYALFVCVSIFSMVMGFYDLLKNVPFLHQVLRNVVARMHLPAAAIFQWLDSSLKVRLSILCAYLFGKSALFVALLRWAGHAGALLRAAAQPLALVLGPPLQTVALLVEGVASGAGAAAAAAATGLHGAAAALLGPPGRALVAAARLLHALVLPVFQVLTALLLGPLRLAGALAQSIGEALRVAWGGLRAAAAACAPAWGALRASARLAPALGPGTRTLGEQAAWLAVVPTDMLELLRISALKSFRGCQALVRLFVEVCCSIARHRLTLGLRMTRAWHATKAGAAAAARFPLEFR</sequence>
<accession>A0AAW1QWH9</accession>
<dbReference type="EMBL" id="JALJOU010000073">
    <property type="protein sequence ID" value="KAK9825452.1"/>
    <property type="molecule type" value="Genomic_DNA"/>
</dbReference>
<evidence type="ECO:0000256" key="1">
    <source>
        <dbReference type="SAM" id="Phobius"/>
    </source>
</evidence>
<dbReference type="PANTHER" id="PTHR34553">
    <property type="entry name" value="OS05G0597400 PROTEIN"/>
    <property type="match status" value="1"/>
</dbReference>
<comment type="caution">
    <text evidence="2">The sequence shown here is derived from an EMBL/GenBank/DDBJ whole genome shotgun (WGS) entry which is preliminary data.</text>
</comment>
<proteinExistence type="predicted"/>
<feature type="transmembrane region" description="Helical" evidence="1">
    <location>
        <begin position="227"/>
        <end position="246"/>
    </location>
</feature>
<dbReference type="PANTHER" id="PTHR34553:SF4">
    <property type="entry name" value="G1_S-SPECIFIC CYCLIN-E PROTEIN"/>
    <property type="match status" value="1"/>
</dbReference>
<protein>
    <submittedName>
        <fullName evidence="2">Uncharacterized protein</fullName>
    </submittedName>
</protein>